<feature type="compositionally biased region" description="Acidic residues" evidence="1">
    <location>
        <begin position="1"/>
        <end position="10"/>
    </location>
</feature>
<reference evidence="2 3" key="1">
    <citation type="submission" date="2016-10" db="EMBL/GenBank/DDBJ databases">
        <title>Evaluation of Human, Veterinary and Environmental Mycobacterium chelonae Isolates by Core Genome Phylogenomic Analysis, Targeted Gene Comparison, and Anti-microbial Susceptibility Patterns: A Tale of Mistaken Identities.</title>
        <authorList>
            <person name="Fogelson S.B."/>
            <person name="Camus A.C."/>
            <person name="Lorenz W."/>
            <person name="Vasireddy R."/>
            <person name="Vasireddy S."/>
            <person name="Smith T."/>
            <person name="Brown-Elliott B.A."/>
            <person name="Wallace R.J.Jr."/>
            <person name="Hasan N.A."/>
            <person name="Reischl U."/>
            <person name="Sanchez S."/>
        </authorList>
    </citation>
    <scope>NUCLEOTIDE SEQUENCE [LARGE SCALE GENOMIC DNA]</scope>
    <source>
        <strain evidence="2 3">15518</strain>
    </source>
</reference>
<organism evidence="2 3">
    <name type="scientific">Mycobacteroides chelonae</name>
    <name type="common">Mycobacterium chelonae</name>
    <dbReference type="NCBI Taxonomy" id="1774"/>
    <lineage>
        <taxon>Bacteria</taxon>
        <taxon>Bacillati</taxon>
        <taxon>Actinomycetota</taxon>
        <taxon>Actinomycetes</taxon>
        <taxon>Mycobacteriales</taxon>
        <taxon>Mycobacteriaceae</taxon>
        <taxon>Mycobacteroides</taxon>
    </lineage>
</organism>
<evidence type="ECO:0000313" key="3">
    <source>
        <dbReference type="Proteomes" id="UP000179441"/>
    </source>
</evidence>
<feature type="region of interest" description="Disordered" evidence="1">
    <location>
        <begin position="1"/>
        <end position="28"/>
    </location>
</feature>
<name>A0A1S1LYL7_MYCCH</name>
<comment type="caution">
    <text evidence="2">The sequence shown here is derived from an EMBL/GenBank/DDBJ whole genome shotgun (WGS) entry which is preliminary data.</text>
</comment>
<keyword evidence="3" id="KW-1185">Reference proteome</keyword>
<dbReference type="AlphaFoldDB" id="A0A1S1LYL7"/>
<proteinExistence type="predicted"/>
<protein>
    <submittedName>
        <fullName evidence="2">Uncharacterized protein</fullName>
    </submittedName>
</protein>
<dbReference type="EMBL" id="MLIS01000001">
    <property type="protein sequence ID" value="OHU77469.1"/>
    <property type="molecule type" value="Genomic_DNA"/>
</dbReference>
<evidence type="ECO:0000313" key="2">
    <source>
        <dbReference type="EMBL" id="OHU77469.1"/>
    </source>
</evidence>
<dbReference type="Proteomes" id="UP000179441">
    <property type="component" value="Unassembled WGS sequence"/>
</dbReference>
<sequence length="443" mass="49596">MSIASDDDDTSPPASVDPPRPGFHERDASAIAEEARLGEEGPLQVERVQDFYRQIFELVEDEVWPGAPVGPFGDQWRGVGGAQSTFYLMNVATVLWELMRNASPGVGRTITQRLKTVLRPTDDHSYEEALVELEIGGMIASRVSPVLLEPLVPDSWRPSHGEQPMSPDYGVRVPEGLVTVEVTVWHWEAYAAWHRMNQTIHTALSARMLKRGIARNVRIELPIGSPQEAVEYLWSHEFCDRVCDTESGNIMTADGVAPRPIRASWRPMLHFPDPDNIDWNAVAANGGLPFAAGPNIGQMFGYSINPCIGDDDRNDALGSLRNSIDRKKRQRDPNLPHFVALASTFSQIALGPNEFGDTWDVFGPLIKERLWPNPRYKWLSGVLHHRHSRVAAPSDLAYFNDYNPNPNAAIPAPDTLVRALTGEAEFHLMWQRPRRPEARPRDT</sequence>
<dbReference type="RefSeq" id="WP_070951178.1">
    <property type="nucleotide sequence ID" value="NZ_CP050145.1"/>
</dbReference>
<evidence type="ECO:0000256" key="1">
    <source>
        <dbReference type="SAM" id="MobiDB-lite"/>
    </source>
</evidence>
<gene>
    <name evidence="2" type="ORF">BKG84_02725</name>
</gene>
<accession>A0A1S1LYL7</accession>